<evidence type="ECO:0000313" key="1">
    <source>
        <dbReference type="EMBL" id="SCM25355.1"/>
    </source>
</evidence>
<dbReference type="EMBL" id="LT608178">
    <property type="protein sequence ID" value="SCM25355.1"/>
    <property type="molecule type" value="Genomic_DNA"/>
</dbReference>
<sequence length="1011" mass="120813">MNIIKNVYLLRKGRPNCGLGMRWALNHLREYTKEGTSEFLKCSEIKAVNLVTNKVRNKNVFEDYKKMEIGKVLILILNNLKNRTIEKETGGNKNKMNNKIENIIEHIFKNDLIINNLNFIQFNMLLTIIHKSEIKIKNDILSYIVVLLNKKILSFSNDINNTNSAWINIINLLSGISKNNKNLIHLIHKKIGNDLNNNEKEIETKHCEERHIFDSSLSEKFIYRIIKNGYDYSIREISLLLHSCYYLNIKNDEIFNFIFDKLTKNDYYFNSLDLHIFVYSVYKLNLLSYVNFLEKIKKDILKNIDNFSNSQIINILLAYTHFFHYYHLKDKKNVLEIDEFISSIFDKCMKRISLFVNKEFCNFLNFILQNDIYLDNKKRNEFFKIISSLLEKNKCYENKLILNTMTDIDIFTIVNFIYKYLYNDNGIFQLKDVAFYNLDKYIIELIMKKKIKENLLAYIIHYSKCRVMSPISMSHLAIFLKHINVNLLEFKMKVILLTSIDRLIEMNKNTGNDNNSNEMTEEAYILKYYLELLKEIHKDLSDNVFICNHSINSEQIHNNKYESAIPIKHIYTQNKKELFSIIDIKEITKIIKKGKDNNENVDKKNDNILSMSPIENEIEKIKDTLFNNLNEYIIKNEIIELFPQLLTNKTVDINILSKIEYIVNKVTIDIKNNLLEKDNVDFYTIRNNIKRREKIGLSFLQTLNLCNEGIFIKNNSITQFVNNKNIILKYTEHIDKDKGKNIKDYFNFYVHMLLFDINNNLLFFVDNLLRKIWDVLINKHFNYEQNILNVIDIYSSIIKIDKSYYDVYMNHIYKLIFPKILDYYKSLGFKYLSLLFYSNLIHMFLHINPHYNYSIHANLSIELLLKLFDYFLNSVDVKVYDLFKLNIKELSECHERDHQKVQNPLFCPSLNELIYIYRTFYFFHFVELYKYMGIYQLKRFYAFSKVLNYYTFKIKRFSIHEFTQTNKDTSNTHTSIVNSINSLLNRNQKINVTCEYVVFPLFIIDILIYKN</sequence>
<organism evidence="1 2">
    <name type="scientific">Plasmodium chabaudi chabaudi</name>
    <dbReference type="NCBI Taxonomy" id="31271"/>
    <lineage>
        <taxon>Eukaryota</taxon>
        <taxon>Sar</taxon>
        <taxon>Alveolata</taxon>
        <taxon>Apicomplexa</taxon>
        <taxon>Aconoidasida</taxon>
        <taxon>Haemosporida</taxon>
        <taxon>Plasmodiidae</taxon>
        <taxon>Plasmodium</taxon>
        <taxon>Plasmodium (Vinckeia)</taxon>
    </lineage>
</organism>
<proteinExistence type="predicted"/>
<accession>A0A1C6YPQ3</accession>
<dbReference type="Proteomes" id="UP000507163">
    <property type="component" value="Chromosome 12"/>
</dbReference>
<evidence type="ECO:0000313" key="2">
    <source>
        <dbReference type="Proteomes" id="UP000507163"/>
    </source>
</evidence>
<name>A0A1C6YPQ3_PLACU</name>
<dbReference type="AlphaFoldDB" id="A0A1C6YPQ3"/>
<gene>
    <name evidence="1" type="ORF">PCHAJ_000343200</name>
</gene>
<reference evidence="1 2" key="1">
    <citation type="submission" date="2016-08" db="EMBL/GenBank/DDBJ databases">
        <authorList>
            <consortium name="Pathogen Informatics"/>
        </authorList>
    </citation>
    <scope>NUCLEOTIDE SEQUENCE [LARGE SCALE GENOMIC DNA]</scope>
    <source>
        <strain evidence="1 2">AJ</strain>
    </source>
</reference>
<protein>
    <submittedName>
        <fullName evidence="1">Uncharacterized protein</fullName>
    </submittedName>
</protein>